<evidence type="ECO:0000313" key="9">
    <source>
        <dbReference type="Proteomes" id="UP000006620"/>
    </source>
</evidence>
<feature type="transmembrane region" description="Helical" evidence="6">
    <location>
        <begin position="7"/>
        <end position="32"/>
    </location>
</feature>
<reference evidence="8 9" key="2">
    <citation type="journal article" date="2013" name="Genome Announc.">
        <title>Genome Sequence of Growth-Improving Paenibacillus mucilaginosus Strain KNP414.</title>
        <authorList>
            <person name="Lu J.J."/>
            <person name="Wang J.F."/>
            <person name="Hu X.F."/>
        </authorList>
    </citation>
    <scope>NUCLEOTIDE SEQUENCE [LARGE SCALE GENOMIC DNA]</scope>
    <source>
        <strain evidence="8 9">KNP414</strain>
    </source>
</reference>
<sequence>MPLWTRDFLAICFSSFFVFMTFYMLAVTLPGYVLDELHGSKGQIGLVTTVFVIAAVVFRPLTGKWLDEGSRRKLLLTALVLYMICSALYLTAHSLPALLALRVLHGVSFGIAATATSAIAVDRVPAARKGEGVGYFSLFMSLAMVVGPYLGLMFTGSFSYTVLFAACAVLALLALVCGSTVHIPPHVPKPVTGHPWHWTRFIEPAAIPISLAGSVLAFSYGAISTFISVFAKEIGQGAIASYFFIVFAAMILISRPFTGRIFDRRGEHVLVYPGLVLFVVGMLLLSQAHTAAFFLFTGAVIGLGFGALLPSFQAIALKAAPAHRSGLATGTYFVLFDTGYGLGSYILGIVAAGTSYGTMYLVGAVITAFTVVLYYLLHHRKQNRAAAGRQAA</sequence>
<dbReference type="InterPro" id="IPR020846">
    <property type="entry name" value="MFS_dom"/>
</dbReference>
<evidence type="ECO:0000259" key="7">
    <source>
        <dbReference type="PROSITE" id="PS50850"/>
    </source>
</evidence>
<keyword evidence="2" id="KW-0813">Transport</keyword>
<dbReference type="CDD" id="cd17489">
    <property type="entry name" value="MFS_YfcJ_like"/>
    <property type="match status" value="1"/>
</dbReference>
<proteinExistence type="predicted"/>
<keyword evidence="3 6" id="KW-0812">Transmembrane</keyword>
<dbReference type="HOGENOM" id="CLU_001265_10_13_9"/>
<dbReference type="GO" id="GO:0022857">
    <property type="term" value="F:transmembrane transporter activity"/>
    <property type="evidence" value="ECO:0007669"/>
    <property type="project" value="InterPro"/>
</dbReference>
<feature type="transmembrane region" description="Helical" evidence="6">
    <location>
        <begin position="133"/>
        <end position="152"/>
    </location>
</feature>
<evidence type="ECO:0000256" key="4">
    <source>
        <dbReference type="ARBA" id="ARBA00022989"/>
    </source>
</evidence>
<feature type="transmembrane region" description="Helical" evidence="6">
    <location>
        <begin position="358"/>
        <end position="377"/>
    </location>
</feature>
<organism evidence="8 9">
    <name type="scientific">Paenibacillus mucilaginosus (strain KNP414)</name>
    <dbReference type="NCBI Taxonomy" id="1036673"/>
    <lineage>
        <taxon>Bacteria</taxon>
        <taxon>Bacillati</taxon>
        <taxon>Bacillota</taxon>
        <taxon>Bacilli</taxon>
        <taxon>Bacillales</taxon>
        <taxon>Paenibacillaceae</taxon>
        <taxon>Paenibacillus</taxon>
    </lineage>
</organism>
<accession>F8FIG3</accession>
<feature type="transmembrane region" description="Helical" evidence="6">
    <location>
        <begin position="237"/>
        <end position="257"/>
    </location>
</feature>
<feature type="transmembrane region" description="Helical" evidence="6">
    <location>
        <begin position="74"/>
        <end position="92"/>
    </location>
</feature>
<evidence type="ECO:0000256" key="2">
    <source>
        <dbReference type="ARBA" id="ARBA00022448"/>
    </source>
</evidence>
<evidence type="ECO:0000256" key="6">
    <source>
        <dbReference type="SAM" id="Phobius"/>
    </source>
</evidence>
<evidence type="ECO:0000313" key="8">
    <source>
        <dbReference type="EMBL" id="AEI44706.1"/>
    </source>
</evidence>
<dbReference type="KEGG" id="pms:KNP414_06183"/>
<dbReference type="PATRIC" id="fig|1036673.3.peg.5748"/>
<feature type="transmembrane region" description="Helical" evidence="6">
    <location>
        <begin position="269"/>
        <end position="285"/>
    </location>
</feature>
<dbReference type="Gene3D" id="1.20.1250.20">
    <property type="entry name" value="MFS general substrate transporter like domains"/>
    <property type="match status" value="1"/>
</dbReference>
<dbReference type="EMBL" id="CP002869">
    <property type="protein sequence ID" value="AEI44706.1"/>
    <property type="molecule type" value="Genomic_DNA"/>
</dbReference>
<feature type="transmembrane region" description="Helical" evidence="6">
    <location>
        <begin position="291"/>
        <end position="312"/>
    </location>
</feature>
<dbReference type="Pfam" id="PF07690">
    <property type="entry name" value="MFS_1"/>
    <property type="match status" value="1"/>
</dbReference>
<feature type="transmembrane region" description="Helical" evidence="6">
    <location>
        <begin position="205"/>
        <end position="231"/>
    </location>
</feature>
<dbReference type="GO" id="GO:0005886">
    <property type="term" value="C:plasma membrane"/>
    <property type="evidence" value="ECO:0007669"/>
    <property type="project" value="UniProtKB-SubCell"/>
</dbReference>
<feature type="transmembrane region" description="Helical" evidence="6">
    <location>
        <begin position="44"/>
        <end position="62"/>
    </location>
</feature>
<evidence type="ECO:0000256" key="3">
    <source>
        <dbReference type="ARBA" id="ARBA00022692"/>
    </source>
</evidence>
<feature type="transmembrane region" description="Helical" evidence="6">
    <location>
        <begin position="98"/>
        <end position="121"/>
    </location>
</feature>
<comment type="subcellular location">
    <subcellularLocation>
        <location evidence="1">Cell membrane</location>
        <topology evidence="1">Multi-pass membrane protein</topology>
    </subcellularLocation>
</comment>
<name>F8FIG3_PAEMK</name>
<keyword evidence="4 6" id="KW-1133">Transmembrane helix</keyword>
<feature type="transmembrane region" description="Helical" evidence="6">
    <location>
        <begin position="158"/>
        <end position="184"/>
    </location>
</feature>
<feature type="domain" description="Major facilitator superfamily (MFS) profile" evidence="7">
    <location>
        <begin position="7"/>
        <end position="382"/>
    </location>
</feature>
<reference evidence="9" key="1">
    <citation type="submission" date="2011-06" db="EMBL/GenBank/DDBJ databases">
        <title>Complete genome sequence of Paenibacillus mucilaginosus KNP414.</title>
        <authorList>
            <person name="Wang J."/>
            <person name="Hu S."/>
            <person name="Hu X."/>
            <person name="Zhang B."/>
            <person name="Dong D."/>
            <person name="Zhang S."/>
            <person name="Zhao K."/>
            <person name="Wu D."/>
        </authorList>
    </citation>
    <scope>NUCLEOTIDE SEQUENCE [LARGE SCALE GENOMIC DNA]</scope>
    <source>
        <strain evidence="9">KNP414</strain>
    </source>
</reference>
<keyword evidence="5 6" id="KW-0472">Membrane</keyword>
<dbReference type="InterPro" id="IPR036259">
    <property type="entry name" value="MFS_trans_sf"/>
</dbReference>
<dbReference type="InterPro" id="IPR011701">
    <property type="entry name" value="MFS"/>
</dbReference>
<dbReference type="PROSITE" id="PS50850">
    <property type="entry name" value="MFS"/>
    <property type="match status" value="1"/>
</dbReference>
<dbReference type="PANTHER" id="PTHR23531">
    <property type="entry name" value="QUINOLENE RESISTANCE PROTEIN NORA"/>
    <property type="match status" value="1"/>
</dbReference>
<dbReference type="Proteomes" id="UP000006620">
    <property type="component" value="Chromosome"/>
</dbReference>
<dbReference type="SUPFAM" id="SSF103473">
    <property type="entry name" value="MFS general substrate transporter"/>
    <property type="match status" value="1"/>
</dbReference>
<gene>
    <name evidence="8" type="ordered locus">KNP414_06183</name>
</gene>
<dbReference type="AlphaFoldDB" id="F8FIG3"/>
<evidence type="ECO:0000256" key="1">
    <source>
        <dbReference type="ARBA" id="ARBA00004651"/>
    </source>
</evidence>
<dbReference type="InterPro" id="IPR052714">
    <property type="entry name" value="MFS_Exporter"/>
</dbReference>
<evidence type="ECO:0000256" key="5">
    <source>
        <dbReference type="ARBA" id="ARBA00023136"/>
    </source>
</evidence>
<feature type="transmembrane region" description="Helical" evidence="6">
    <location>
        <begin position="332"/>
        <end position="352"/>
    </location>
</feature>
<dbReference type="PANTHER" id="PTHR23531:SF2">
    <property type="entry name" value="PERMEASE"/>
    <property type="match status" value="1"/>
</dbReference>
<protein>
    <submittedName>
        <fullName evidence="8">Quinolone resistance protein, major facilitator family transporter</fullName>
    </submittedName>
</protein>